<proteinExistence type="predicted"/>
<evidence type="ECO:0000313" key="2">
    <source>
        <dbReference type="Proteomes" id="UP000030185"/>
    </source>
</evidence>
<organism evidence="1 2">
    <name type="scientific">Sporocytophaga myxococcoides</name>
    <dbReference type="NCBI Taxonomy" id="153721"/>
    <lineage>
        <taxon>Bacteria</taxon>
        <taxon>Pseudomonadati</taxon>
        <taxon>Bacteroidota</taxon>
        <taxon>Cytophagia</taxon>
        <taxon>Cytophagales</taxon>
        <taxon>Cytophagaceae</taxon>
        <taxon>Sporocytophaga</taxon>
    </lineage>
</organism>
<dbReference type="AlphaFoldDB" id="A0A098LED5"/>
<protein>
    <submittedName>
        <fullName evidence="1">Uncharacterized protein</fullName>
    </submittedName>
</protein>
<keyword evidence="2" id="KW-1185">Reference proteome</keyword>
<sequence>MERKELVMVFWNDLKLSFEQLEAIIKLLKPVVSEIFVFSKTEEGRLAAQCLCHGSYVQFGDTFPEKVHNAFLKAYMKNFDNTIFIDYTEVSLTLNPRIIREAFSFLEEKKLVVGRNEVNRMVLLGMAGFLPHVFEEKFYFEILGEPILEEGSFKKKNIVELGIFPDKRTSFVYSFKK</sequence>
<dbReference type="EMBL" id="BBLT01000004">
    <property type="protein sequence ID" value="GAL85275.1"/>
    <property type="molecule type" value="Genomic_DNA"/>
</dbReference>
<evidence type="ECO:0000313" key="1">
    <source>
        <dbReference type="EMBL" id="GAL85275.1"/>
    </source>
</evidence>
<dbReference type="Proteomes" id="UP000030185">
    <property type="component" value="Unassembled WGS sequence"/>
</dbReference>
<dbReference type="STRING" id="153721.MYP_2504"/>
<reference evidence="1 2" key="1">
    <citation type="submission" date="2014-09" db="EMBL/GenBank/DDBJ databases">
        <title>Sporocytophaga myxococcoides PG-01 genome sequencing.</title>
        <authorList>
            <person name="Liu L."/>
            <person name="Gao P.J."/>
            <person name="Chen G.J."/>
            <person name="Wang L.S."/>
        </authorList>
    </citation>
    <scope>NUCLEOTIDE SEQUENCE [LARGE SCALE GENOMIC DNA]</scope>
    <source>
        <strain evidence="1 2">PG-01</strain>
    </source>
</reference>
<accession>A0A098LED5</accession>
<name>A0A098LED5_9BACT</name>
<dbReference type="RefSeq" id="WP_045463543.1">
    <property type="nucleotide sequence ID" value="NZ_BBLT01000004.1"/>
</dbReference>
<gene>
    <name evidence="1" type="ORF">MYP_2504</name>
</gene>
<comment type="caution">
    <text evidence="1">The sequence shown here is derived from an EMBL/GenBank/DDBJ whole genome shotgun (WGS) entry which is preliminary data.</text>
</comment>
<dbReference type="OrthoDB" id="9798250at2"/>